<dbReference type="EMBL" id="FPHN01000074">
    <property type="protein sequence ID" value="SFV57306.1"/>
    <property type="molecule type" value="Genomic_DNA"/>
</dbReference>
<evidence type="ECO:0000259" key="2">
    <source>
        <dbReference type="PROSITE" id="PS50198"/>
    </source>
</evidence>
<dbReference type="PANTHER" id="PTHR47245">
    <property type="entry name" value="PEPTIDYLPROLYL ISOMERASE"/>
    <property type="match status" value="1"/>
</dbReference>
<evidence type="ECO:0000313" key="3">
    <source>
        <dbReference type="EMBL" id="SFV57306.1"/>
    </source>
</evidence>
<accession>A0A1W1BUW1</accession>
<dbReference type="SUPFAM" id="SSF54534">
    <property type="entry name" value="FKBP-like"/>
    <property type="match status" value="1"/>
</dbReference>
<dbReference type="InterPro" id="IPR046357">
    <property type="entry name" value="PPIase_dom_sf"/>
</dbReference>
<keyword evidence="1" id="KW-0175">Coiled coil</keyword>
<dbReference type="Gene3D" id="3.10.50.40">
    <property type="match status" value="1"/>
</dbReference>
<gene>
    <name evidence="3" type="ORF">MNB_SV-14-1327</name>
</gene>
<dbReference type="PROSITE" id="PS01096">
    <property type="entry name" value="PPIC_PPIASE_1"/>
    <property type="match status" value="1"/>
</dbReference>
<dbReference type="GO" id="GO:0003755">
    <property type="term" value="F:peptidyl-prolyl cis-trans isomerase activity"/>
    <property type="evidence" value="ECO:0007669"/>
    <property type="project" value="UniProtKB-EC"/>
</dbReference>
<dbReference type="PROSITE" id="PS50198">
    <property type="entry name" value="PPIC_PPIASE_2"/>
    <property type="match status" value="1"/>
</dbReference>
<dbReference type="InterPro" id="IPR027304">
    <property type="entry name" value="Trigger_fact/SurA_dom_sf"/>
</dbReference>
<dbReference type="AlphaFoldDB" id="A0A1W1BUW1"/>
<evidence type="ECO:0000256" key="1">
    <source>
        <dbReference type="SAM" id="Coils"/>
    </source>
</evidence>
<dbReference type="PANTHER" id="PTHR47245:SF2">
    <property type="entry name" value="PEPTIDYL-PROLYL CIS-TRANS ISOMERASE HP_0175-RELATED"/>
    <property type="match status" value="1"/>
</dbReference>
<dbReference type="InterPro" id="IPR023058">
    <property type="entry name" value="PPIase_PpiC_CS"/>
</dbReference>
<feature type="domain" description="PpiC" evidence="2">
    <location>
        <begin position="132"/>
        <end position="226"/>
    </location>
</feature>
<reference evidence="3" key="1">
    <citation type="submission" date="2016-10" db="EMBL/GenBank/DDBJ databases">
        <authorList>
            <person name="de Groot N.N."/>
        </authorList>
    </citation>
    <scope>NUCLEOTIDE SEQUENCE</scope>
</reference>
<dbReference type="Pfam" id="PF13145">
    <property type="entry name" value="Rotamase_2"/>
    <property type="match status" value="1"/>
</dbReference>
<dbReference type="Gene3D" id="1.10.8.1040">
    <property type="match status" value="1"/>
</dbReference>
<dbReference type="EC" id="5.2.1.8" evidence="3"/>
<protein>
    <submittedName>
        <fullName evidence="3">Peptidyl-prolyl cis-trans isomerase PpiD</fullName>
        <ecNumber evidence="3">5.2.1.8</ecNumber>
    </submittedName>
</protein>
<name>A0A1W1BUW1_9ZZZZ</name>
<organism evidence="3">
    <name type="scientific">hydrothermal vent metagenome</name>
    <dbReference type="NCBI Taxonomy" id="652676"/>
    <lineage>
        <taxon>unclassified sequences</taxon>
        <taxon>metagenomes</taxon>
        <taxon>ecological metagenomes</taxon>
    </lineage>
</organism>
<proteinExistence type="predicted"/>
<feature type="coiled-coil region" evidence="1">
    <location>
        <begin position="141"/>
        <end position="168"/>
    </location>
</feature>
<keyword evidence="3" id="KW-0413">Isomerase</keyword>
<dbReference type="InterPro" id="IPR050245">
    <property type="entry name" value="PrsA_foldase"/>
</dbReference>
<sequence length="271" mass="30503">MIKKNIAIALASFLMLTTAQAKSEYGTVNGVEITKTDVQMTMGPSGISFDVLDANTKKRVLDMVVDRILLAQAAKKTDIAQSEEYKKQLEELKSGLLLDIWMKQMMSKIKKDLSTETLKAYYEKNKSKYNTPKQLKARHILVKTEDEAKALIKELNEAKDKKAKFIELAKSKSTGPSGANGGDLGWFPLDRMVPEFSAAADKLKKGEFTTTPVKTQFGYHVIMLDDRKEAGIKKFEEVEDTIREELGNEEFGKKVQDLTKELRSKAKIELK</sequence>
<dbReference type="SUPFAM" id="SSF109998">
    <property type="entry name" value="Triger factor/SurA peptide-binding domain-like"/>
    <property type="match status" value="1"/>
</dbReference>
<dbReference type="InterPro" id="IPR000297">
    <property type="entry name" value="PPIase_PpiC"/>
</dbReference>